<dbReference type="Proteomes" id="UP001597192">
    <property type="component" value="Unassembled WGS sequence"/>
</dbReference>
<evidence type="ECO:0000313" key="2">
    <source>
        <dbReference type="Proteomes" id="UP001597192"/>
    </source>
</evidence>
<gene>
    <name evidence="1" type="ORF">ACFQ47_10220</name>
</gene>
<dbReference type="EC" id="3.1.3.48" evidence="1"/>
<dbReference type="InterPro" id="IPR026893">
    <property type="entry name" value="Tyr/Ser_Pase_IphP-type"/>
</dbReference>
<organism evidence="1 2">
    <name type="scientific">Lacticaseibacillus yichunensis</name>
    <dbReference type="NCBI Taxonomy" id="2486015"/>
    <lineage>
        <taxon>Bacteria</taxon>
        <taxon>Bacillati</taxon>
        <taxon>Bacillota</taxon>
        <taxon>Bacilli</taxon>
        <taxon>Lactobacillales</taxon>
        <taxon>Lactobacillaceae</taxon>
        <taxon>Lacticaseibacillus</taxon>
    </lineage>
</organism>
<dbReference type="GO" id="GO:0004725">
    <property type="term" value="F:protein tyrosine phosphatase activity"/>
    <property type="evidence" value="ECO:0007669"/>
    <property type="project" value="UniProtKB-EC"/>
</dbReference>
<proteinExistence type="predicted"/>
<dbReference type="Gene3D" id="3.90.190.10">
    <property type="entry name" value="Protein tyrosine phosphatase superfamily"/>
    <property type="match status" value="1"/>
</dbReference>
<dbReference type="SUPFAM" id="SSF52799">
    <property type="entry name" value="(Phosphotyrosine protein) phosphatases II"/>
    <property type="match status" value="1"/>
</dbReference>
<keyword evidence="2" id="KW-1185">Reference proteome</keyword>
<keyword evidence="1" id="KW-0378">Hydrolase</keyword>
<name>A0ABW4CTT0_9LACO</name>
<protein>
    <submittedName>
        <fullName evidence="1">Tyrosine-protein phosphatase</fullName>
        <ecNumber evidence="1">3.1.3.48</ecNumber>
    </submittedName>
</protein>
<reference evidence="2" key="1">
    <citation type="journal article" date="2019" name="Int. J. Syst. Evol. Microbiol.">
        <title>The Global Catalogue of Microorganisms (GCM) 10K type strain sequencing project: providing services to taxonomists for standard genome sequencing and annotation.</title>
        <authorList>
            <consortium name="The Broad Institute Genomics Platform"/>
            <consortium name="The Broad Institute Genome Sequencing Center for Infectious Disease"/>
            <person name="Wu L."/>
            <person name="Ma J."/>
        </authorList>
    </citation>
    <scope>NUCLEOTIDE SEQUENCE [LARGE SCALE GENOMIC DNA]</scope>
    <source>
        <strain evidence="2">CCM 8947</strain>
    </source>
</reference>
<dbReference type="InterPro" id="IPR029021">
    <property type="entry name" value="Prot-tyrosine_phosphatase-like"/>
</dbReference>
<comment type="caution">
    <text evidence="1">The sequence shown here is derived from an EMBL/GenBank/DDBJ whole genome shotgun (WGS) entry which is preliminary data.</text>
</comment>
<evidence type="ECO:0000313" key="1">
    <source>
        <dbReference type="EMBL" id="MFD1433040.1"/>
    </source>
</evidence>
<dbReference type="EMBL" id="JBHTOG010000053">
    <property type="protein sequence ID" value="MFD1433040.1"/>
    <property type="molecule type" value="Genomic_DNA"/>
</dbReference>
<dbReference type="PROSITE" id="PS00383">
    <property type="entry name" value="TYR_PHOSPHATASE_1"/>
    <property type="match status" value="1"/>
</dbReference>
<accession>A0ABW4CTT0</accession>
<dbReference type="RefSeq" id="WP_164510186.1">
    <property type="nucleotide sequence ID" value="NZ_JBHTOG010000053.1"/>
</dbReference>
<dbReference type="Pfam" id="PF13350">
    <property type="entry name" value="Y_phosphatase3"/>
    <property type="match status" value="1"/>
</dbReference>
<sequence length="262" mass="29527">MIASERLLAVPHAVNLRELGGYPAQNGQQIRWRKVLRSGTLFDLTPADGQLLVDYGVIKVIDLRSDSETTAMPDRLPHQIAFQQAAVYPFTDQPSPWAKLARRIKAKFVVPYDLMLETYLKMLTDSHAIAAFRAVFAALLANTQPDQAVLFHCMAGKDRTGMAALMIEGALGVPEDILREDYLLTNLVLARQNAVTNDELRHGGSALVNEMNRYQAETTNYQAVHDLVQRRFGSWREYVEKAVGLSRQDLADLDRLYLEDQR</sequence>
<dbReference type="InterPro" id="IPR016130">
    <property type="entry name" value="Tyr_Pase_AS"/>
</dbReference>